<gene>
    <name evidence="4" type="ORF">HYALB_00007141</name>
</gene>
<dbReference type="OrthoDB" id="10252740at2759"/>
<proteinExistence type="predicted"/>
<dbReference type="InterPro" id="IPR032472">
    <property type="entry name" value="ArgoL2"/>
</dbReference>
<comment type="caution">
    <text evidence="4">The sequence shown here is derived from an EMBL/GenBank/DDBJ whole genome shotgun (WGS) entry which is preliminary data.</text>
</comment>
<dbReference type="Gene3D" id="3.30.420.10">
    <property type="entry name" value="Ribonuclease H-like superfamily/Ribonuclease H"/>
    <property type="match status" value="1"/>
</dbReference>
<dbReference type="Pfam" id="PF02171">
    <property type="entry name" value="Piwi"/>
    <property type="match status" value="1"/>
</dbReference>
<dbReference type="Pfam" id="PF08699">
    <property type="entry name" value="ArgoL1"/>
    <property type="match status" value="1"/>
</dbReference>
<dbReference type="Proteomes" id="UP000701801">
    <property type="component" value="Unassembled WGS sequence"/>
</dbReference>
<feature type="domain" description="Piwi" evidence="3">
    <location>
        <begin position="578"/>
        <end position="883"/>
    </location>
</feature>
<reference evidence="4" key="1">
    <citation type="submission" date="2021-07" db="EMBL/GenBank/DDBJ databases">
        <authorList>
            <person name="Durling M."/>
        </authorList>
    </citation>
    <scope>NUCLEOTIDE SEQUENCE</scope>
</reference>
<dbReference type="SMART" id="SM00950">
    <property type="entry name" value="Piwi"/>
    <property type="match status" value="1"/>
</dbReference>
<evidence type="ECO:0000259" key="2">
    <source>
        <dbReference type="PROSITE" id="PS50821"/>
    </source>
</evidence>
<dbReference type="InterPro" id="IPR003100">
    <property type="entry name" value="PAZ_dom"/>
</dbReference>
<dbReference type="CDD" id="cd02846">
    <property type="entry name" value="PAZ_argonaute_like"/>
    <property type="match status" value="1"/>
</dbReference>
<dbReference type="InterPro" id="IPR032474">
    <property type="entry name" value="Argonaute_N"/>
</dbReference>
<dbReference type="PANTHER" id="PTHR22891">
    <property type="entry name" value="EUKARYOTIC TRANSLATION INITIATION FACTOR 2C"/>
    <property type="match status" value="1"/>
</dbReference>
<dbReference type="InterPro" id="IPR014811">
    <property type="entry name" value="ArgoL1"/>
</dbReference>
<protein>
    <submittedName>
        <fullName evidence="4">Uncharacterized protein</fullName>
    </submittedName>
</protein>
<dbReference type="InterPro" id="IPR036397">
    <property type="entry name" value="RNaseH_sf"/>
</dbReference>
<keyword evidence="5" id="KW-1185">Reference proteome</keyword>
<dbReference type="GO" id="GO:0003723">
    <property type="term" value="F:RNA binding"/>
    <property type="evidence" value="ECO:0007669"/>
    <property type="project" value="InterPro"/>
</dbReference>
<dbReference type="Pfam" id="PF16486">
    <property type="entry name" value="ArgoN"/>
    <property type="match status" value="1"/>
</dbReference>
<dbReference type="InterPro" id="IPR003165">
    <property type="entry name" value="Piwi"/>
</dbReference>
<dbReference type="PROSITE" id="PS50821">
    <property type="entry name" value="PAZ"/>
    <property type="match status" value="1"/>
</dbReference>
<dbReference type="InterPro" id="IPR045246">
    <property type="entry name" value="Piwi_ago-like"/>
</dbReference>
<dbReference type="CDD" id="cd04657">
    <property type="entry name" value="Piwi_ago-like"/>
    <property type="match status" value="1"/>
</dbReference>
<feature type="compositionally biased region" description="Low complexity" evidence="1">
    <location>
        <begin position="910"/>
        <end position="924"/>
    </location>
</feature>
<dbReference type="InterPro" id="IPR012337">
    <property type="entry name" value="RNaseH-like_sf"/>
</dbReference>
<dbReference type="InterPro" id="IPR036085">
    <property type="entry name" value="PAZ_dom_sf"/>
</dbReference>
<dbReference type="PROSITE" id="PS50822">
    <property type="entry name" value="PIWI"/>
    <property type="match status" value="1"/>
</dbReference>
<dbReference type="EMBL" id="CAJVRM010000044">
    <property type="protein sequence ID" value="CAG8972388.1"/>
    <property type="molecule type" value="Genomic_DNA"/>
</dbReference>
<feature type="region of interest" description="Disordered" evidence="1">
    <location>
        <begin position="907"/>
        <end position="926"/>
    </location>
</feature>
<sequence>MEGHEYSKYYGHVYDVNHEVVGELDSKAFEQFERGLPKRPGYNTTGKQIAVRVNQYKVNKFPTMDVGQYDINYGLRPDQESKRGLLKAIFDSSDMQRELNKHNPFWLWDGNKLLWSICQVPEIRVTVDLDKAKGRTPRDGQKPDTYRVRIVRTKRVRMDMVRAYIEGKIDFDNSVYEGINFLDHLMRQGPSERGDLVSQKRSYFSRTGNNYAPLDNLIGASKGVYQSIRLCDPNGGSGLGINVDVANGTFWSGQELIQAVRNYTMMVTRDRSLDYNTLTQRLAPVAYKNGYTQSAPFKELRKMSKLQFKLKCQPLGSKPVANPDQVKHKVFTIKNFAWDTKYGAAGCTPKTKTFELTDKPSGKKRMISVYDYFKEKYGFICNQPHLPLIETTRDGFIPMEACLLLGFQKYQYKLDPTQTAAMIKFAVTRPKQRLDSIMSGVNMLNWGTDRYHKAFGLEIDRNFTVTNAKLLQNPEIQFKGSKHNPGTSGRWDLRGKKLWIPNQQPLKSWGCLVLDGCMDEASCKNFMNVFMQTYIGHGGIVANKNPSIVVSPRGADVYASAIRFRNTVGNANQLSPQIIFIIMSQRDSFMYERLKKIMECRFGMVSQMIAVTHAKKAAPQYCSNVSMKVNAKLGGVTCRVNTPAPKAFPIPTMIIGADVSHASPGSEQASIAAITMSMDPDCLKFAAHVQTNGRRVEMISEENIRGGFMSLFKYWVENARTGPQHIYYFRDGVSEGQYQAVLNDEVFRMKQALEEVYQEKAKAIKWTVTVCSKRHHIRFFPKEGDSQAGDRNGNALPGTLVERDVTHPFHYDFYLSSHSAIQGTARPTHYSVLEDQMQLKPSDFQNMIYKHCYQYARSTTPVSLYPAVYYAHLASNRARAHFPEDISLGAKGGQKFVEKKEDEVVLRAMGKGSKGPSSRSGSNKETTEALPLIPLAMDSKDPVFIKAIRTSMWYI</sequence>
<dbReference type="SMART" id="SM01163">
    <property type="entry name" value="DUF1785"/>
    <property type="match status" value="1"/>
</dbReference>
<dbReference type="SUPFAM" id="SSF53098">
    <property type="entry name" value="Ribonuclease H-like"/>
    <property type="match status" value="1"/>
</dbReference>
<evidence type="ECO:0000259" key="3">
    <source>
        <dbReference type="PROSITE" id="PS50822"/>
    </source>
</evidence>
<evidence type="ECO:0000256" key="1">
    <source>
        <dbReference type="SAM" id="MobiDB-lite"/>
    </source>
</evidence>
<feature type="domain" description="PAZ" evidence="2">
    <location>
        <begin position="298"/>
        <end position="406"/>
    </location>
</feature>
<dbReference type="Gene3D" id="3.40.50.2300">
    <property type="match status" value="1"/>
</dbReference>
<accession>A0A9N9PRF9</accession>
<name>A0A9N9PRF9_9HELO</name>
<dbReference type="AlphaFoldDB" id="A0A9N9PRF9"/>
<organism evidence="4 5">
    <name type="scientific">Hymenoscyphus albidus</name>
    <dbReference type="NCBI Taxonomy" id="595503"/>
    <lineage>
        <taxon>Eukaryota</taxon>
        <taxon>Fungi</taxon>
        <taxon>Dikarya</taxon>
        <taxon>Ascomycota</taxon>
        <taxon>Pezizomycotina</taxon>
        <taxon>Leotiomycetes</taxon>
        <taxon>Helotiales</taxon>
        <taxon>Helotiaceae</taxon>
        <taxon>Hymenoscyphus</taxon>
    </lineage>
</organism>
<dbReference type="Pfam" id="PF16488">
    <property type="entry name" value="ArgoL2"/>
    <property type="match status" value="1"/>
</dbReference>
<dbReference type="Gene3D" id="2.170.260.10">
    <property type="entry name" value="paz domain"/>
    <property type="match status" value="1"/>
</dbReference>
<dbReference type="SUPFAM" id="SSF101690">
    <property type="entry name" value="PAZ domain"/>
    <property type="match status" value="1"/>
</dbReference>
<evidence type="ECO:0000313" key="5">
    <source>
        <dbReference type="Proteomes" id="UP000701801"/>
    </source>
</evidence>
<dbReference type="Pfam" id="PF02170">
    <property type="entry name" value="PAZ"/>
    <property type="match status" value="1"/>
</dbReference>
<evidence type="ECO:0000313" key="4">
    <source>
        <dbReference type="EMBL" id="CAG8972388.1"/>
    </source>
</evidence>